<feature type="domain" description="Major facilitator superfamily (MFS) profile" evidence="8">
    <location>
        <begin position="19"/>
        <end position="403"/>
    </location>
</feature>
<dbReference type="PANTHER" id="PTHR23513">
    <property type="entry name" value="INTEGRAL MEMBRANE EFFLUX PROTEIN-RELATED"/>
    <property type="match status" value="1"/>
</dbReference>
<comment type="caution">
    <text evidence="9">The sequence shown here is derived from an EMBL/GenBank/DDBJ whole genome shotgun (WGS) entry which is preliminary data.</text>
</comment>
<feature type="transmembrane region" description="Helical" evidence="7">
    <location>
        <begin position="51"/>
        <end position="73"/>
    </location>
</feature>
<dbReference type="Pfam" id="PF05977">
    <property type="entry name" value="MFS_3"/>
    <property type="match status" value="1"/>
</dbReference>
<name>A0ABX1Q3R0_9RHOO</name>
<reference evidence="9 10" key="1">
    <citation type="submission" date="2019-12" db="EMBL/GenBank/DDBJ databases">
        <title>Comparative genomics gives insights into the taxonomy of the Azoarcus-Aromatoleum group and reveals separate origins of nif in the plant-associated Azoarcus and non-plant-associated Aromatoleum sub-groups.</title>
        <authorList>
            <person name="Lafos M."/>
            <person name="Maluk M."/>
            <person name="Batista M."/>
            <person name="Junghare M."/>
            <person name="Carmona M."/>
            <person name="Faoro H."/>
            <person name="Cruz L.M."/>
            <person name="Battistoni F."/>
            <person name="De Souza E."/>
            <person name="Pedrosa F."/>
            <person name="Chen W.-M."/>
            <person name="Poole P.S."/>
            <person name="Dixon R.A."/>
            <person name="James E.K."/>
        </authorList>
    </citation>
    <scope>NUCLEOTIDE SEQUENCE [LARGE SCALE GENOMIC DNA]</scope>
    <source>
        <strain evidence="9 10">Td21</strain>
    </source>
</reference>
<dbReference type="InterPro" id="IPR036259">
    <property type="entry name" value="MFS_trans_sf"/>
</dbReference>
<gene>
    <name evidence="9" type="ORF">GPA22_15460</name>
</gene>
<dbReference type="CDD" id="cd06173">
    <property type="entry name" value="MFS_MefA_like"/>
    <property type="match status" value="1"/>
</dbReference>
<evidence type="ECO:0000313" key="10">
    <source>
        <dbReference type="Proteomes" id="UP000623795"/>
    </source>
</evidence>
<evidence type="ECO:0000259" key="8">
    <source>
        <dbReference type="PROSITE" id="PS50850"/>
    </source>
</evidence>
<keyword evidence="6 7" id="KW-0472">Membrane</keyword>
<sequence length="547" mass="58997">MPGDSTESPSALAPLRQPVFRMLWLAWLAANVTMWMNDVASAWLMTSLSGSAFMVAMVQAASTLPVFVLGLPSGALADIIDRRRYFAATQLWVAIVAVVLSGLAFTGRLTAELLLALTFANGIGLALRWPVFAAIIPDLVPRPELPAALALNGVAMNMSRIIGPVVAGTLIASAGSAYVFLLNSLLAIVAFTLILLWRSEPKVSTLPGERFVAAMRVGLQHVMQSPPMRAVLARIFLFFLQSTSLTALLPLVARDVHGGGAGAYTTLLAAMGSGAIIAALNLTRLRQRLEREAFVRWSTLLHAACAVIVVLVPTLWIAVPAMIVAGMAWISAANSLTVVAQMGLPNWVRARGMSIYQMALMGGSAVGAALWGYVATLTSVTTSILVASVVGPALLLLTRRHVTIGAHDEDLTPARPTVLVPPPVIEIPPDKGPVMVTIEYLIDPARAADFNAVMQETRRARLRQGALSWGLFRDTTRPERYIEYFLDENWVEHQRRLERFTAADLGLRERRLAFHVGPEAQQMRRYVAEAVGGRADTSDMRQAGAAS</sequence>
<dbReference type="Proteomes" id="UP000623795">
    <property type="component" value="Unassembled WGS sequence"/>
</dbReference>
<dbReference type="Gene3D" id="1.20.1250.20">
    <property type="entry name" value="MFS general substrate transporter like domains"/>
    <property type="match status" value="1"/>
</dbReference>
<keyword evidence="3" id="KW-1003">Cell membrane</keyword>
<evidence type="ECO:0000256" key="3">
    <source>
        <dbReference type="ARBA" id="ARBA00022475"/>
    </source>
</evidence>
<evidence type="ECO:0000256" key="2">
    <source>
        <dbReference type="ARBA" id="ARBA00022448"/>
    </source>
</evidence>
<evidence type="ECO:0000256" key="1">
    <source>
        <dbReference type="ARBA" id="ARBA00004651"/>
    </source>
</evidence>
<proteinExistence type="predicted"/>
<feature type="transmembrane region" description="Helical" evidence="7">
    <location>
        <begin position="294"/>
        <end position="316"/>
    </location>
</feature>
<dbReference type="PROSITE" id="PS50850">
    <property type="entry name" value="MFS"/>
    <property type="match status" value="1"/>
</dbReference>
<evidence type="ECO:0000313" key="9">
    <source>
        <dbReference type="EMBL" id="NMG45125.1"/>
    </source>
</evidence>
<evidence type="ECO:0000256" key="4">
    <source>
        <dbReference type="ARBA" id="ARBA00022692"/>
    </source>
</evidence>
<feature type="transmembrane region" description="Helical" evidence="7">
    <location>
        <begin position="261"/>
        <end position="282"/>
    </location>
</feature>
<keyword evidence="5 7" id="KW-1133">Transmembrane helix</keyword>
<feature type="transmembrane region" description="Helical" evidence="7">
    <location>
        <begin position="380"/>
        <end position="397"/>
    </location>
</feature>
<keyword evidence="10" id="KW-1185">Reference proteome</keyword>
<feature type="transmembrane region" description="Helical" evidence="7">
    <location>
        <begin position="113"/>
        <end position="136"/>
    </location>
</feature>
<dbReference type="SUPFAM" id="SSF103473">
    <property type="entry name" value="MFS general substrate transporter"/>
    <property type="match status" value="1"/>
</dbReference>
<dbReference type="InterPro" id="IPR010290">
    <property type="entry name" value="TM_effector"/>
</dbReference>
<feature type="transmembrane region" description="Helical" evidence="7">
    <location>
        <begin position="231"/>
        <end position="249"/>
    </location>
</feature>
<keyword evidence="2" id="KW-0813">Transport</keyword>
<keyword evidence="4 7" id="KW-0812">Transmembrane</keyword>
<dbReference type="EMBL" id="WTVN01000025">
    <property type="protein sequence ID" value="NMG45125.1"/>
    <property type="molecule type" value="Genomic_DNA"/>
</dbReference>
<evidence type="ECO:0000256" key="6">
    <source>
        <dbReference type="ARBA" id="ARBA00023136"/>
    </source>
</evidence>
<feature type="transmembrane region" description="Helical" evidence="7">
    <location>
        <begin position="177"/>
        <end position="197"/>
    </location>
</feature>
<dbReference type="PANTHER" id="PTHR23513:SF11">
    <property type="entry name" value="STAPHYLOFERRIN A TRANSPORTER"/>
    <property type="match status" value="1"/>
</dbReference>
<evidence type="ECO:0000256" key="7">
    <source>
        <dbReference type="SAM" id="Phobius"/>
    </source>
</evidence>
<accession>A0ABX1Q3R0</accession>
<feature type="transmembrane region" description="Helical" evidence="7">
    <location>
        <begin position="322"/>
        <end position="343"/>
    </location>
</feature>
<dbReference type="RefSeq" id="WP_169256971.1">
    <property type="nucleotide sequence ID" value="NZ_WTVN01000025.1"/>
</dbReference>
<comment type="subcellular location">
    <subcellularLocation>
        <location evidence="1">Cell membrane</location>
        <topology evidence="1">Multi-pass membrane protein</topology>
    </subcellularLocation>
</comment>
<feature type="transmembrane region" description="Helical" evidence="7">
    <location>
        <begin position="24"/>
        <end position="45"/>
    </location>
</feature>
<evidence type="ECO:0000256" key="5">
    <source>
        <dbReference type="ARBA" id="ARBA00022989"/>
    </source>
</evidence>
<feature type="transmembrane region" description="Helical" evidence="7">
    <location>
        <begin position="85"/>
        <end position="107"/>
    </location>
</feature>
<dbReference type="InterPro" id="IPR020846">
    <property type="entry name" value="MFS_dom"/>
</dbReference>
<protein>
    <submittedName>
        <fullName evidence="9">MFS transporter</fullName>
    </submittedName>
</protein>
<organism evidence="9 10">
    <name type="scientific">Aromatoleum toluvorans</name>
    <dbReference type="NCBI Taxonomy" id="92002"/>
    <lineage>
        <taxon>Bacteria</taxon>
        <taxon>Pseudomonadati</taxon>
        <taxon>Pseudomonadota</taxon>
        <taxon>Betaproteobacteria</taxon>
        <taxon>Rhodocyclales</taxon>
        <taxon>Rhodocyclaceae</taxon>
        <taxon>Aromatoleum</taxon>
    </lineage>
</organism>
<feature type="transmembrane region" description="Helical" evidence="7">
    <location>
        <begin position="148"/>
        <end position="171"/>
    </location>
</feature>